<evidence type="ECO:0000313" key="2">
    <source>
        <dbReference type="Proteomes" id="UP000266673"/>
    </source>
</evidence>
<organism evidence="1 2">
    <name type="scientific">Gigaspora rosea</name>
    <dbReference type="NCBI Taxonomy" id="44941"/>
    <lineage>
        <taxon>Eukaryota</taxon>
        <taxon>Fungi</taxon>
        <taxon>Fungi incertae sedis</taxon>
        <taxon>Mucoromycota</taxon>
        <taxon>Glomeromycotina</taxon>
        <taxon>Glomeromycetes</taxon>
        <taxon>Diversisporales</taxon>
        <taxon>Gigasporaceae</taxon>
        <taxon>Gigaspora</taxon>
    </lineage>
</organism>
<keyword evidence="2" id="KW-1185">Reference proteome</keyword>
<protein>
    <submittedName>
        <fullName evidence="1">Uncharacterized protein</fullName>
    </submittedName>
</protein>
<dbReference type="EMBL" id="QKWP01000042">
    <property type="protein sequence ID" value="RIB29255.1"/>
    <property type="molecule type" value="Genomic_DNA"/>
</dbReference>
<dbReference type="AlphaFoldDB" id="A0A397W3D5"/>
<dbReference type="Proteomes" id="UP000266673">
    <property type="component" value="Unassembled WGS sequence"/>
</dbReference>
<sequence>MYDYLSLTSIAIKLFNIMIISNNYGSCVISRSYFKIIIIQAHNIGKFIITVSFLNIKFLGGKAFLIVFESNN</sequence>
<name>A0A397W3D5_9GLOM</name>
<reference evidence="1 2" key="1">
    <citation type="submission" date="2018-06" db="EMBL/GenBank/DDBJ databases">
        <title>Comparative genomics reveals the genomic features of Rhizophagus irregularis, R. cerebriforme, R. diaphanum and Gigaspora rosea, and their symbiotic lifestyle signature.</title>
        <authorList>
            <person name="Morin E."/>
            <person name="San Clemente H."/>
            <person name="Chen E.C.H."/>
            <person name="De La Providencia I."/>
            <person name="Hainaut M."/>
            <person name="Kuo A."/>
            <person name="Kohler A."/>
            <person name="Murat C."/>
            <person name="Tang N."/>
            <person name="Roy S."/>
            <person name="Loubradou J."/>
            <person name="Henrissat B."/>
            <person name="Grigoriev I.V."/>
            <person name="Corradi N."/>
            <person name="Roux C."/>
            <person name="Martin F.M."/>
        </authorList>
    </citation>
    <scope>NUCLEOTIDE SEQUENCE [LARGE SCALE GENOMIC DNA]</scope>
    <source>
        <strain evidence="1 2">DAOM 194757</strain>
    </source>
</reference>
<gene>
    <name evidence="1" type="ORF">C2G38_2057126</name>
</gene>
<proteinExistence type="predicted"/>
<comment type="caution">
    <text evidence="1">The sequence shown here is derived from an EMBL/GenBank/DDBJ whole genome shotgun (WGS) entry which is preliminary data.</text>
</comment>
<evidence type="ECO:0000313" key="1">
    <source>
        <dbReference type="EMBL" id="RIB29255.1"/>
    </source>
</evidence>
<accession>A0A397W3D5</accession>